<dbReference type="Proteomes" id="UP000004756">
    <property type="component" value="Unassembled WGS sequence"/>
</dbReference>
<gene>
    <name evidence="1" type="ORF">CLOSTASPAR_01951</name>
</gene>
<dbReference type="HOGENOM" id="CLU_3267794_0_0_9"/>
<name>C0CY76_9FIRM</name>
<accession>C0CY76</accession>
<evidence type="ECO:0000313" key="1">
    <source>
        <dbReference type="EMBL" id="EEG55930.1"/>
    </source>
</evidence>
<reference evidence="1 2" key="2">
    <citation type="submission" date="2009-02" db="EMBL/GenBank/DDBJ databases">
        <title>Draft genome sequence of Clostridium asparagiforme (DSM 15981).</title>
        <authorList>
            <person name="Sudarsanam P."/>
            <person name="Ley R."/>
            <person name="Guruge J."/>
            <person name="Turnbaugh P.J."/>
            <person name="Mahowald M."/>
            <person name="Liep D."/>
            <person name="Gordon J."/>
        </authorList>
    </citation>
    <scope>NUCLEOTIDE SEQUENCE [LARGE SCALE GENOMIC DNA]</scope>
    <source>
        <strain evidence="1 2">DSM 15981</strain>
    </source>
</reference>
<reference evidence="1 2" key="1">
    <citation type="submission" date="2009-01" db="EMBL/GenBank/DDBJ databases">
        <authorList>
            <person name="Fulton L."/>
            <person name="Clifton S."/>
            <person name="Fulton B."/>
            <person name="Xu J."/>
            <person name="Minx P."/>
            <person name="Pepin K.H."/>
            <person name="Johnson M."/>
            <person name="Bhonagiri V."/>
            <person name="Nash W.E."/>
            <person name="Mardis E.R."/>
            <person name="Wilson R.K."/>
        </authorList>
    </citation>
    <scope>NUCLEOTIDE SEQUENCE [LARGE SCALE GENOMIC DNA]</scope>
    <source>
        <strain evidence="1 2">DSM 15981</strain>
    </source>
</reference>
<evidence type="ECO:0000313" key="2">
    <source>
        <dbReference type="Proteomes" id="UP000004756"/>
    </source>
</evidence>
<protein>
    <submittedName>
        <fullName evidence="1">Uncharacterized protein</fullName>
    </submittedName>
</protein>
<organism evidence="1 2">
    <name type="scientific">[Clostridium] asparagiforme DSM 15981</name>
    <dbReference type="NCBI Taxonomy" id="518636"/>
    <lineage>
        <taxon>Bacteria</taxon>
        <taxon>Bacillati</taxon>
        <taxon>Bacillota</taxon>
        <taxon>Clostridia</taxon>
        <taxon>Lachnospirales</taxon>
        <taxon>Lachnospiraceae</taxon>
        <taxon>Enterocloster</taxon>
    </lineage>
</organism>
<proteinExistence type="predicted"/>
<dbReference type="AlphaFoldDB" id="C0CY76"/>
<dbReference type="EMBL" id="ACCJ01000107">
    <property type="protein sequence ID" value="EEG55930.1"/>
    <property type="molecule type" value="Genomic_DNA"/>
</dbReference>
<sequence length="41" mass="4774">MLHNNPLLRFSFILLNDPNTIVTEAAQIFNKIFEALKIFLL</sequence>
<comment type="caution">
    <text evidence="1">The sequence shown here is derived from an EMBL/GenBank/DDBJ whole genome shotgun (WGS) entry which is preliminary data.</text>
</comment>
<keyword evidence="2" id="KW-1185">Reference proteome</keyword>